<evidence type="ECO:0000256" key="2">
    <source>
        <dbReference type="SAM" id="MobiDB-lite"/>
    </source>
</evidence>
<evidence type="ECO:0000313" key="4">
    <source>
        <dbReference type="Proteomes" id="UP001165120"/>
    </source>
</evidence>
<reference evidence="3" key="1">
    <citation type="submission" date="2023-04" db="EMBL/GenBank/DDBJ databases">
        <title>Candida boidinii NBRC 10035.</title>
        <authorList>
            <person name="Ichikawa N."/>
            <person name="Sato H."/>
            <person name="Tonouchi N."/>
        </authorList>
    </citation>
    <scope>NUCLEOTIDE SEQUENCE</scope>
    <source>
        <strain evidence="3">NBRC 10035</strain>
    </source>
</reference>
<name>A0A9W6SUZ8_CANBO</name>
<dbReference type="EMBL" id="BSXN01000067">
    <property type="protein sequence ID" value="GME66940.1"/>
    <property type="molecule type" value="Genomic_DNA"/>
</dbReference>
<evidence type="ECO:0000313" key="3">
    <source>
        <dbReference type="EMBL" id="GME66940.1"/>
    </source>
</evidence>
<feature type="coiled-coil region" evidence="1">
    <location>
        <begin position="39"/>
        <end position="76"/>
    </location>
</feature>
<feature type="region of interest" description="Disordered" evidence="2">
    <location>
        <begin position="184"/>
        <end position="211"/>
    </location>
</feature>
<feature type="compositionally biased region" description="Low complexity" evidence="2">
    <location>
        <begin position="251"/>
        <end position="261"/>
    </location>
</feature>
<comment type="caution">
    <text evidence="3">The sequence shown here is derived from an EMBL/GenBank/DDBJ whole genome shotgun (WGS) entry which is preliminary data.</text>
</comment>
<dbReference type="Proteomes" id="UP001165120">
    <property type="component" value="Unassembled WGS sequence"/>
</dbReference>
<organism evidence="3 4">
    <name type="scientific">Candida boidinii</name>
    <name type="common">Yeast</name>
    <dbReference type="NCBI Taxonomy" id="5477"/>
    <lineage>
        <taxon>Eukaryota</taxon>
        <taxon>Fungi</taxon>
        <taxon>Dikarya</taxon>
        <taxon>Ascomycota</taxon>
        <taxon>Saccharomycotina</taxon>
        <taxon>Pichiomycetes</taxon>
        <taxon>Pichiales</taxon>
        <taxon>Pichiaceae</taxon>
        <taxon>Ogataea</taxon>
        <taxon>Ogataea/Candida clade</taxon>
    </lineage>
</organism>
<feature type="region of interest" description="Disordered" evidence="2">
    <location>
        <begin position="235"/>
        <end position="262"/>
    </location>
</feature>
<protein>
    <submittedName>
        <fullName evidence="3">Unnamed protein product</fullName>
    </submittedName>
</protein>
<sequence length="582" mass="67282">MQYLDQSNDTYFPTFANQIDLGVEISEERAPLSTNSDHAEFLISQSKRMEEVLKRMEESTKKVEETQKEMTELYQKFVEGVRYGNELNKIQAEIIGFNKYESTKSVCNISMDQKNENITNDKIINEKSHPVEGTQLRNNERSKIGNNTEVKASQNLHVSKETKNRIAQYEQRILKDKYRLKKDSKRNSLTERQMVKRKVPEVEVPPTTDTDSDVKISRLIKKFDNVQISTKTTLTDYEHKDSSKKKSTQLSESSITDSSPSTYPATDNYIEKKIIKTLDELALCVSDLILNPTTPTLKMCTRGLKEYADEFVLLEEISIESSFSTIVECVLDIQRQLVNANIRFEDWGKIAKLMSRKFPKFSIDKNFSSRHPELYINSWIEDILNIFMSKQIKQETFAILDQYLFGYPDSDESLKSWCINYSIVGIRYGNLVNFHSSLYRLGKILHKRANFVGLTEKLETCKSFNELYLFLSHTSDKNFISNNPDSLTRMSINKFLDNSSGIKNPKFDRFSDQATFESHLHNANFWHPGCSCSSCAIHHVNYFELHSKGEDGLYRVCSSPFEATVYNYMGDNMSFYKNLAVL</sequence>
<proteinExistence type="predicted"/>
<evidence type="ECO:0000256" key="1">
    <source>
        <dbReference type="SAM" id="Coils"/>
    </source>
</evidence>
<keyword evidence="4" id="KW-1185">Reference proteome</keyword>
<dbReference type="AlphaFoldDB" id="A0A9W6SUZ8"/>
<accession>A0A9W6SUZ8</accession>
<keyword evidence="1" id="KW-0175">Coiled coil</keyword>
<gene>
    <name evidence="3" type="ORF">Cboi02_000037800</name>
</gene>